<dbReference type="GO" id="GO:0005524">
    <property type="term" value="F:ATP binding"/>
    <property type="evidence" value="ECO:0007669"/>
    <property type="project" value="UniProtKB-KW"/>
</dbReference>
<dbReference type="CDD" id="cd03293">
    <property type="entry name" value="ABC_NrtD_SsuB_transporters"/>
    <property type="match status" value="1"/>
</dbReference>
<keyword evidence="2" id="KW-0813">Transport</keyword>
<dbReference type="PANTHER" id="PTHR42788:SF13">
    <property type="entry name" value="ALIPHATIC SULFONATES IMPORT ATP-BINDING PROTEIN SSUB"/>
    <property type="match status" value="1"/>
</dbReference>
<dbReference type="PANTHER" id="PTHR42788">
    <property type="entry name" value="TAURINE IMPORT ATP-BINDING PROTEIN-RELATED"/>
    <property type="match status" value="1"/>
</dbReference>
<dbReference type="eggNOG" id="COG1116">
    <property type="taxonomic scope" value="Bacteria"/>
</dbReference>
<evidence type="ECO:0000259" key="5">
    <source>
        <dbReference type="PROSITE" id="PS50893"/>
    </source>
</evidence>
<dbReference type="SUPFAM" id="SSF52540">
    <property type="entry name" value="P-loop containing nucleoside triphosphate hydrolases"/>
    <property type="match status" value="1"/>
</dbReference>
<dbReference type="OrthoDB" id="9797536at2"/>
<dbReference type="PATRIC" id="fig|864069.3.peg.3870"/>
<organism evidence="6 7">
    <name type="scientific">Microvirga lotononidis</name>
    <dbReference type="NCBI Taxonomy" id="864069"/>
    <lineage>
        <taxon>Bacteria</taxon>
        <taxon>Pseudomonadati</taxon>
        <taxon>Pseudomonadota</taxon>
        <taxon>Alphaproteobacteria</taxon>
        <taxon>Hyphomicrobiales</taxon>
        <taxon>Methylobacteriaceae</taxon>
        <taxon>Microvirga</taxon>
    </lineage>
</organism>
<gene>
    <name evidence="6" type="ORF">MicloDRAFT_00035510</name>
</gene>
<dbReference type="HOGENOM" id="CLU_000604_1_22_5"/>
<feature type="domain" description="ABC transporter" evidence="5">
    <location>
        <begin position="6"/>
        <end position="239"/>
    </location>
</feature>
<reference evidence="6 7" key="1">
    <citation type="submission" date="2012-02" db="EMBL/GenBank/DDBJ databases">
        <title>Improved High-Quality Draft sequence of Microvirga sp. WSM3557.</title>
        <authorList>
            <consortium name="US DOE Joint Genome Institute"/>
            <person name="Lucas S."/>
            <person name="Han J."/>
            <person name="Lapidus A."/>
            <person name="Cheng J.-F."/>
            <person name="Goodwin L."/>
            <person name="Pitluck S."/>
            <person name="Peters L."/>
            <person name="Zhang X."/>
            <person name="Detter J.C."/>
            <person name="Han C."/>
            <person name="Tapia R."/>
            <person name="Land M."/>
            <person name="Hauser L."/>
            <person name="Kyrpides N."/>
            <person name="Ivanova N."/>
            <person name="Pagani I."/>
            <person name="Brau L."/>
            <person name="Yates R."/>
            <person name="O'Hara G."/>
            <person name="Rui T."/>
            <person name="Howieson J."/>
            <person name="Reeve W."/>
            <person name="Woyke T."/>
        </authorList>
    </citation>
    <scope>NUCLEOTIDE SEQUENCE [LARGE SCALE GENOMIC DNA]</scope>
    <source>
        <strain evidence="6 7">WSM3557</strain>
    </source>
</reference>
<evidence type="ECO:0000256" key="4">
    <source>
        <dbReference type="ARBA" id="ARBA00022840"/>
    </source>
</evidence>
<dbReference type="GO" id="GO:0016887">
    <property type="term" value="F:ATP hydrolysis activity"/>
    <property type="evidence" value="ECO:0007669"/>
    <property type="project" value="InterPro"/>
</dbReference>
<protein>
    <submittedName>
        <fullName evidence="6">ABC-type nitrate/sulfonate/bicarbonate transport system, ATPase component</fullName>
    </submittedName>
</protein>
<keyword evidence="4" id="KW-0067">ATP-binding</keyword>
<dbReference type="PROSITE" id="PS00211">
    <property type="entry name" value="ABC_TRANSPORTER_1"/>
    <property type="match status" value="1"/>
</dbReference>
<evidence type="ECO:0000313" key="7">
    <source>
        <dbReference type="Proteomes" id="UP000003947"/>
    </source>
</evidence>
<dbReference type="InterPro" id="IPR003593">
    <property type="entry name" value="AAA+_ATPase"/>
</dbReference>
<sequence length="259" mass="28708" precursor="true">MSTPAISFRAIAHDFRSTDGSVVRALHHIDMEIRHGEFAVVVGPSGCGKSTLLRLIAGLIAPTAGSVRVFDHPVTGPRDDIGIVFQKPTLLPWLDVLSNITFPIRHRGQLVTAADTERALDLLDLVGLADFRKKFPDELSGGMQQRVGIARALLSEPDILLMDEPFSALDALTRDEMSFELLRLWSARRGTALFITHSITEAVLLADRIFVMSPRPGRIRETLAVDLPRPRTPETLRAPRFQELAAHIRNQLLGTHELH</sequence>
<dbReference type="AlphaFoldDB" id="I4YSQ5"/>
<name>I4YSQ5_9HYPH</name>
<keyword evidence="3" id="KW-0547">Nucleotide-binding</keyword>
<dbReference type="InterPro" id="IPR050166">
    <property type="entry name" value="ABC_transporter_ATP-bind"/>
</dbReference>
<dbReference type="SMART" id="SM00382">
    <property type="entry name" value="AAA"/>
    <property type="match status" value="1"/>
</dbReference>
<accession>I4YSQ5</accession>
<keyword evidence="7" id="KW-1185">Reference proteome</keyword>
<dbReference type="STRING" id="864069.MicloDRAFT_00035510"/>
<dbReference type="Pfam" id="PF00005">
    <property type="entry name" value="ABC_tran"/>
    <property type="match status" value="1"/>
</dbReference>
<proteinExistence type="inferred from homology"/>
<dbReference type="InterPro" id="IPR017871">
    <property type="entry name" value="ABC_transporter-like_CS"/>
</dbReference>
<dbReference type="InterPro" id="IPR003439">
    <property type="entry name" value="ABC_transporter-like_ATP-bd"/>
</dbReference>
<dbReference type="RefSeq" id="WP_009763047.1">
    <property type="nucleotide sequence ID" value="NZ_CP141048.1"/>
</dbReference>
<dbReference type="Proteomes" id="UP000003947">
    <property type="component" value="Unassembled WGS sequence"/>
</dbReference>
<evidence type="ECO:0000256" key="3">
    <source>
        <dbReference type="ARBA" id="ARBA00022741"/>
    </source>
</evidence>
<comment type="similarity">
    <text evidence="1">Belongs to the ABC transporter superfamily.</text>
</comment>
<dbReference type="Gene3D" id="3.40.50.300">
    <property type="entry name" value="P-loop containing nucleotide triphosphate hydrolases"/>
    <property type="match status" value="1"/>
</dbReference>
<evidence type="ECO:0000313" key="6">
    <source>
        <dbReference type="EMBL" id="EIM26997.1"/>
    </source>
</evidence>
<dbReference type="InterPro" id="IPR027417">
    <property type="entry name" value="P-loop_NTPase"/>
</dbReference>
<evidence type="ECO:0000256" key="2">
    <source>
        <dbReference type="ARBA" id="ARBA00022448"/>
    </source>
</evidence>
<evidence type="ECO:0000256" key="1">
    <source>
        <dbReference type="ARBA" id="ARBA00005417"/>
    </source>
</evidence>
<dbReference type="PROSITE" id="PS50893">
    <property type="entry name" value="ABC_TRANSPORTER_2"/>
    <property type="match status" value="1"/>
</dbReference>
<dbReference type="EMBL" id="JH660645">
    <property type="protein sequence ID" value="EIM26997.1"/>
    <property type="molecule type" value="Genomic_DNA"/>
</dbReference>